<evidence type="ECO:0000256" key="8">
    <source>
        <dbReference type="ARBA" id="ARBA00023125"/>
    </source>
</evidence>
<evidence type="ECO:0000256" key="11">
    <source>
        <dbReference type="ARBA" id="ARBA00023211"/>
    </source>
</evidence>
<keyword evidence="7" id="KW-0805">Transcription regulation</keyword>
<keyword evidence="10" id="KW-0804">Transcription</keyword>
<dbReference type="Gene3D" id="1.10.10.10">
    <property type="entry name" value="Winged helix-like DNA-binding domain superfamily/Winged helix DNA-binding domain"/>
    <property type="match status" value="1"/>
</dbReference>
<keyword evidence="9" id="KW-0010">Activator</keyword>
<dbReference type="KEGG" id="fsc:FSU_2166"/>
<sequence length="144" mass="15684">MENNHVKLSQSLEDYLEMVHMLRLANGIARVKDIAAALSVKMPSVAKAILELKKLGLVTQEPYSGVELTEEGRKAAADVLNRHILLKGFLIRLGVSEAIADKDACCMEHILSAETLSTIEDFMKKGNEGVVAKKANALKAKKGK</sequence>
<dbReference type="HOGENOM" id="CLU_069532_3_2_0"/>
<dbReference type="KEGG" id="fsu:Fisuc_1674"/>
<dbReference type="InterPro" id="IPR022687">
    <property type="entry name" value="HTH_DTXR"/>
</dbReference>
<dbReference type="Pfam" id="PF02742">
    <property type="entry name" value="Fe_dep_repr_C"/>
    <property type="match status" value="1"/>
</dbReference>
<dbReference type="InterPro" id="IPR036421">
    <property type="entry name" value="Fe_dep_repressor_sf"/>
</dbReference>
<keyword evidence="18" id="KW-1185">Reference proteome</keyword>
<evidence type="ECO:0000256" key="4">
    <source>
        <dbReference type="ARBA" id="ARBA00022386"/>
    </source>
</evidence>
<dbReference type="Proteomes" id="UP000001497">
    <property type="component" value="Chromosome"/>
</dbReference>
<dbReference type="GO" id="GO:0005737">
    <property type="term" value="C:cytoplasm"/>
    <property type="evidence" value="ECO:0007669"/>
    <property type="project" value="UniProtKB-SubCell"/>
</dbReference>
<dbReference type="InterPro" id="IPR022689">
    <property type="entry name" value="Iron_dep_repressor"/>
</dbReference>
<dbReference type="Proteomes" id="UP000000517">
    <property type="component" value="Chromosome"/>
</dbReference>
<dbReference type="InterPro" id="IPR036388">
    <property type="entry name" value="WH-like_DNA-bd_sf"/>
</dbReference>
<reference evidence="15 18" key="1">
    <citation type="submission" date="2009-10" db="EMBL/GenBank/DDBJ databases">
        <title>Complete sequence of Fibrobacter succinogenes subsp. succinogenes S85.</title>
        <authorList>
            <consortium name="US DOE Joint Genome Institute"/>
            <person name="Lucas S."/>
            <person name="Copeland A."/>
            <person name="Lapidus A."/>
            <person name="Glavina del Rio T."/>
            <person name="Tice H."/>
            <person name="Bruce D."/>
            <person name="Goodwin L."/>
            <person name="Pitluck S."/>
            <person name="Chertkov O."/>
            <person name="Detter J.C."/>
            <person name="Han C."/>
            <person name="Tapia R."/>
            <person name="Larimer F."/>
            <person name="Land M."/>
            <person name="Hauser L."/>
            <person name="Kyrpides N."/>
            <person name="Mikhailova N."/>
            <person name="Weimer P.J."/>
            <person name="Stevenson D.M."/>
            <person name="Boyum J."/>
            <person name="Brumm P.I."/>
            <person name="Mead D."/>
        </authorList>
    </citation>
    <scope>NUCLEOTIDE SEQUENCE [LARGE SCALE GENOMIC DNA]</scope>
    <source>
        <strain evidence="18">ATCC 19169 / S85</strain>
        <strain evidence="15">S85</strain>
    </source>
</reference>
<keyword evidence="11" id="KW-0464">Manganese</keyword>
<feature type="domain" description="HTH dtxR-type" evidence="14">
    <location>
        <begin position="8"/>
        <end position="69"/>
    </location>
</feature>
<evidence type="ECO:0000313" key="18">
    <source>
        <dbReference type="Proteomes" id="UP000001497"/>
    </source>
</evidence>
<keyword evidence="6" id="KW-0678">Repressor</keyword>
<dbReference type="InterPro" id="IPR050536">
    <property type="entry name" value="DtxR_MntR_Metal-Reg"/>
</dbReference>
<dbReference type="RefSeq" id="WP_014546347.1">
    <property type="nucleotide sequence ID" value="NC_013410.1"/>
</dbReference>
<dbReference type="InterPro" id="IPR001367">
    <property type="entry name" value="Fe_dep_repressor"/>
</dbReference>
<dbReference type="SUPFAM" id="SSF47979">
    <property type="entry name" value="Iron-dependent repressor protein, dimerization domain"/>
    <property type="match status" value="1"/>
</dbReference>
<evidence type="ECO:0000256" key="2">
    <source>
        <dbReference type="ARBA" id="ARBA00007871"/>
    </source>
</evidence>
<dbReference type="GO" id="GO:0046914">
    <property type="term" value="F:transition metal ion binding"/>
    <property type="evidence" value="ECO:0007669"/>
    <property type="project" value="InterPro"/>
</dbReference>
<accession>C9RRT3</accession>
<evidence type="ECO:0000256" key="7">
    <source>
        <dbReference type="ARBA" id="ARBA00023015"/>
    </source>
</evidence>
<reference evidence="16" key="3">
    <citation type="submission" date="2010-08" db="EMBL/GenBank/DDBJ databases">
        <authorList>
            <person name="Durkin A.S."/>
            <person name="Nelson K.E."/>
            <person name="Morrison M."/>
            <person name="Forsberg C.W."/>
            <person name="Wilson D.B."/>
            <person name="Russell J.B."/>
            <person name="Cann I.K.O."/>
            <person name="Mackie R.I."/>
            <person name="White B.A."/>
        </authorList>
    </citation>
    <scope>NUCLEOTIDE SEQUENCE</scope>
    <source>
        <strain evidence="16">S85</strain>
    </source>
</reference>
<evidence type="ECO:0000256" key="13">
    <source>
        <dbReference type="ARBA" id="ARBA00032593"/>
    </source>
</evidence>
<evidence type="ECO:0000313" key="16">
    <source>
        <dbReference type="EMBL" id="ADL25431.1"/>
    </source>
</evidence>
<evidence type="ECO:0000256" key="5">
    <source>
        <dbReference type="ARBA" id="ARBA00022490"/>
    </source>
</evidence>
<keyword evidence="5" id="KW-0963">Cytoplasm</keyword>
<dbReference type="AlphaFoldDB" id="C9RRT3"/>
<dbReference type="PANTHER" id="PTHR33238:SF11">
    <property type="entry name" value="TRANSCRIPTIONAL REGULATOR MNTR"/>
    <property type="match status" value="1"/>
</dbReference>
<comment type="similarity">
    <text evidence="2">Belongs to the DtxR/MntR family.</text>
</comment>
<dbReference type="GO" id="GO:0003700">
    <property type="term" value="F:DNA-binding transcription factor activity"/>
    <property type="evidence" value="ECO:0007669"/>
    <property type="project" value="InterPro"/>
</dbReference>
<comment type="subunit">
    <text evidence="3">Homodimer.</text>
</comment>
<evidence type="ECO:0000256" key="1">
    <source>
        <dbReference type="ARBA" id="ARBA00004496"/>
    </source>
</evidence>
<evidence type="ECO:0000256" key="12">
    <source>
        <dbReference type="ARBA" id="ARBA00025185"/>
    </source>
</evidence>
<comment type="subcellular location">
    <subcellularLocation>
        <location evidence="1">Cytoplasm</location>
    </subcellularLocation>
</comment>
<dbReference type="GO" id="GO:0003677">
    <property type="term" value="F:DNA binding"/>
    <property type="evidence" value="ECO:0007669"/>
    <property type="project" value="UniProtKB-KW"/>
</dbReference>
<evidence type="ECO:0000313" key="17">
    <source>
        <dbReference type="Proteomes" id="UP000000517"/>
    </source>
</evidence>
<dbReference type="GO" id="GO:0046983">
    <property type="term" value="F:protein dimerization activity"/>
    <property type="evidence" value="ECO:0007669"/>
    <property type="project" value="InterPro"/>
</dbReference>
<dbReference type="STRING" id="59374.FSU_2166"/>
<dbReference type="EMBL" id="CP001792">
    <property type="protein sequence ID" value="ACX75269.1"/>
    <property type="molecule type" value="Genomic_DNA"/>
</dbReference>
<dbReference type="EMBL" id="CP002158">
    <property type="protein sequence ID" value="ADL25431.1"/>
    <property type="molecule type" value="Genomic_DNA"/>
</dbReference>
<evidence type="ECO:0000256" key="10">
    <source>
        <dbReference type="ARBA" id="ARBA00023163"/>
    </source>
</evidence>
<evidence type="ECO:0000259" key="14">
    <source>
        <dbReference type="PROSITE" id="PS50944"/>
    </source>
</evidence>
<evidence type="ECO:0000313" key="15">
    <source>
        <dbReference type="EMBL" id="ACX75269.1"/>
    </source>
</evidence>
<organism evidence="16 17">
    <name type="scientific">Fibrobacter succinogenes (strain ATCC 19169 / S85)</name>
    <dbReference type="NCBI Taxonomy" id="59374"/>
    <lineage>
        <taxon>Bacteria</taxon>
        <taxon>Pseudomonadati</taxon>
        <taxon>Fibrobacterota</taxon>
        <taxon>Fibrobacteria</taxon>
        <taxon>Fibrobacterales</taxon>
        <taxon>Fibrobacteraceae</taxon>
        <taxon>Fibrobacter</taxon>
    </lineage>
</organism>
<dbReference type="SUPFAM" id="SSF46785">
    <property type="entry name" value="Winged helix' DNA-binding domain"/>
    <property type="match status" value="1"/>
</dbReference>
<keyword evidence="8" id="KW-0238">DNA-binding</keyword>
<name>C9RRT3_FIBSS</name>
<comment type="function">
    <text evidence="12">In the presence of manganese, represses expression of mntH and mntS. Up-regulates expression of mntP.</text>
</comment>
<dbReference type="eggNOG" id="COG1321">
    <property type="taxonomic scope" value="Bacteria"/>
</dbReference>
<dbReference type="PANTHER" id="PTHR33238">
    <property type="entry name" value="IRON (METAL) DEPENDENT REPRESSOR, DTXR FAMILY"/>
    <property type="match status" value="1"/>
</dbReference>
<proteinExistence type="inferred from homology"/>
<dbReference type="OrthoDB" id="9794394at2"/>
<gene>
    <name evidence="15" type="ordered locus">Fisuc_1674</name>
    <name evidence="16" type="ordered locus">FSU_2166</name>
</gene>
<protein>
    <recommendedName>
        <fullName evidence="4">Transcriptional regulator MntR</fullName>
    </recommendedName>
    <alternativeName>
        <fullName evidence="13">Manganese transport regulator</fullName>
    </alternativeName>
</protein>
<dbReference type="Pfam" id="PF01325">
    <property type="entry name" value="Fe_dep_repress"/>
    <property type="match status" value="1"/>
</dbReference>
<dbReference type="PROSITE" id="PS50944">
    <property type="entry name" value="HTH_DTXR"/>
    <property type="match status" value="1"/>
</dbReference>
<reference evidence="17" key="2">
    <citation type="submission" date="2010-08" db="EMBL/GenBank/DDBJ databases">
        <title>Complete sequence of Fibrobacter succinogenes subsp. succinogenes S85.</title>
        <authorList>
            <person name="Durkin A.S."/>
            <person name="Nelson K.E."/>
            <person name="Morrison M."/>
            <person name="Forsberg C.W."/>
            <person name="Wilson D.B."/>
            <person name="Russell J.B."/>
            <person name="Cann I.K.O."/>
            <person name="Mackie R.I."/>
            <person name="White B.A."/>
        </authorList>
    </citation>
    <scope>NUCLEOTIDE SEQUENCE [LARGE SCALE GENOMIC DNA]</scope>
    <source>
        <strain evidence="17">ATCC 19169 / S85</strain>
    </source>
</reference>
<evidence type="ECO:0000256" key="6">
    <source>
        <dbReference type="ARBA" id="ARBA00022491"/>
    </source>
</evidence>
<dbReference type="Gene3D" id="1.10.60.10">
    <property type="entry name" value="Iron dependent repressor, metal binding and dimerisation domain"/>
    <property type="match status" value="1"/>
</dbReference>
<evidence type="ECO:0000256" key="3">
    <source>
        <dbReference type="ARBA" id="ARBA00011738"/>
    </source>
</evidence>
<dbReference type="SMART" id="SM00529">
    <property type="entry name" value="HTH_DTXR"/>
    <property type="match status" value="1"/>
</dbReference>
<evidence type="ECO:0000256" key="9">
    <source>
        <dbReference type="ARBA" id="ARBA00023159"/>
    </source>
</evidence>
<dbReference type="InterPro" id="IPR036390">
    <property type="entry name" value="WH_DNA-bd_sf"/>
</dbReference>